<keyword evidence="14 19" id="KW-0809">Transit peptide</keyword>
<evidence type="ECO:0000313" key="23">
    <source>
        <dbReference type="Proteomes" id="UP000184383"/>
    </source>
</evidence>
<feature type="region of interest" description="Disordered" evidence="20">
    <location>
        <begin position="8"/>
        <end position="43"/>
    </location>
</feature>
<keyword evidence="15" id="KW-1133">Transmembrane helix</keyword>
<feature type="region of interest" description="Disordered" evidence="20">
    <location>
        <begin position="246"/>
        <end position="274"/>
    </location>
</feature>
<dbReference type="RefSeq" id="XP_040691275.1">
    <property type="nucleotide sequence ID" value="XM_040837486.1"/>
</dbReference>
<accession>A0A1L9RRR4</accession>
<feature type="region of interest" description="Disordered" evidence="20">
    <location>
        <begin position="1034"/>
        <end position="1058"/>
    </location>
</feature>
<keyword evidence="12" id="KW-0862">Zinc</keyword>
<dbReference type="GO" id="GO:0140053">
    <property type="term" value="P:mitochondrial gene expression"/>
    <property type="evidence" value="ECO:0007669"/>
    <property type="project" value="UniProtKB-UniRule"/>
</dbReference>
<evidence type="ECO:0000256" key="8">
    <source>
        <dbReference type="ARBA" id="ARBA00022692"/>
    </source>
</evidence>
<evidence type="ECO:0000256" key="9">
    <source>
        <dbReference type="ARBA" id="ARBA00022723"/>
    </source>
</evidence>
<comment type="subcellular location">
    <subcellularLocation>
        <location evidence="2 19">Mitochondrion inner membrane</location>
        <topology evidence="2 19">Peripheral membrane protein</topology>
        <orientation evidence="2 19">Matrix side</orientation>
    </subcellularLocation>
    <subcellularLocation>
        <location evidence="3">Peroxisome membrane</location>
        <topology evidence="3">Multi-pass membrane protein</topology>
    </subcellularLocation>
</comment>
<organism evidence="22 23">
    <name type="scientific">Aspergillus wentii DTO 134E9</name>
    <dbReference type="NCBI Taxonomy" id="1073089"/>
    <lineage>
        <taxon>Eukaryota</taxon>
        <taxon>Fungi</taxon>
        <taxon>Dikarya</taxon>
        <taxon>Ascomycota</taxon>
        <taxon>Pezizomycotina</taxon>
        <taxon>Eurotiomycetes</taxon>
        <taxon>Eurotiomycetidae</taxon>
        <taxon>Eurotiales</taxon>
        <taxon>Aspergillaceae</taxon>
        <taxon>Aspergillus</taxon>
        <taxon>Aspergillus subgen. Cremei</taxon>
    </lineage>
</organism>
<dbReference type="GO" id="GO:0008270">
    <property type="term" value="F:zinc ion binding"/>
    <property type="evidence" value="ECO:0007669"/>
    <property type="project" value="UniProtKB-KW"/>
</dbReference>
<reference evidence="23" key="1">
    <citation type="journal article" date="2017" name="Genome Biol.">
        <title>Comparative genomics reveals high biological diversity and specific adaptations in the industrially and medically important fungal genus Aspergillus.</title>
        <authorList>
            <person name="de Vries R.P."/>
            <person name="Riley R."/>
            <person name="Wiebenga A."/>
            <person name="Aguilar-Osorio G."/>
            <person name="Amillis S."/>
            <person name="Uchima C.A."/>
            <person name="Anderluh G."/>
            <person name="Asadollahi M."/>
            <person name="Askin M."/>
            <person name="Barry K."/>
            <person name="Battaglia E."/>
            <person name="Bayram O."/>
            <person name="Benocci T."/>
            <person name="Braus-Stromeyer S.A."/>
            <person name="Caldana C."/>
            <person name="Canovas D."/>
            <person name="Cerqueira G.C."/>
            <person name="Chen F."/>
            <person name="Chen W."/>
            <person name="Choi C."/>
            <person name="Clum A."/>
            <person name="Dos Santos R.A."/>
            <person name="Damasio A.R."/>
            <person name="Diallinas G."/>
            <person name="Emri T."/>
            <person name="Fekete E."/>
            <person name="Flipphi M."/>
            <person name="Freyberg S."/>
            <person name="Gallo A."/>
            <person name="Gournas C."/>
            <person name="Habgood R."/>
            <person name="Hainaut M."/>
            <person name="Harispe M.L."/>
            <person name="Henrissat B."/>
            <person name="Hilden K.S."/>
            <person name="Hope R."/>
            <person name="Hossain A."/>
            <person name="Karabika E."/>
            <person name="Karaffa L."/>
            <person name="Karanyi Z."/>
            <person name="Krasevec N."/>
            <person name="Kuo A."/>
            <person name="Kusch H."/>
            <person name="LaButti K."/>
            <person name="Lagendijk E.L."/>
            <person name="Lapidus A."/>
            <person name="Levasseur A."/>
            <person name="Lindquist E."/>
            <person name="Lipzen A."/>
            <person name="Logrieco A.F."/>
            <person name="MacCabe A."/>
            <person name="Maekelae M.R."/>
            <person name="Malavazi I."/>
            <person name="Melin P."/>
            <person name="Meyer V."/>
            <person name="Mielnichuk N."/>
            <person name="Miskei M."/>
            <person name="Molnar A.P."/>
            <person name="Mule G."/>
            <person name="Ngan C.Y."/>
            <person name="Orejas M."/>
            <person name="Orosz E."/>
            <person name="Ouedraogo J.P."/>
            <person name="Overkamp K.M."/>
            <person name="Park H.-S."/>
            <person name="Perrone G."/>
            <person name="Piumi F."/>
            <person name="Punt P.J."/>
            <person name="Ram A.F."/>
            <person name="Ramon A."/>
            <person name="Rauscher S."/>
            <person name="Record E."/>
            <person name="Riano-Pachon D.M."/>
            <person name="Robert V."/>
            <person name="Roehrig J."/>
            <person name="Ruller R."/>
            <person name="Salamov A."/>
            <person name="Salih N.S."/>
            <person name="Samson R.A."/>
            <person name="Sandor E."/>
            <person name="Sanguinetti M."/>
            <person name="Schuetze T."/>
            <person name="Sepcic K."/>
            <person name="Shelest E."/>
            <person name="Sherlock G."/>
            <person name="Sophianopoulou V."/>
            <person name="Squina F.M."/>
            <person name="Sun H."/>
            <person name="Susca A."/>
            <person name="Todd R.B."/>
            <person name="Tsang A."/>
            <person name="Unkles S.E."/>
            <person name="van de Wiele N."/>
            <person name="van Rossen-Uffink D."/>
            <person name="Oliveira J.V."/>
            <person name="Vesth T.C."/>
            <person name="Visser J."/>
            <person name="Yu J.-H."/>
            <person name="Zhou M."/>
            <person name="Andersen M.R."/>
            <person name="Archer D.B."/>
            <person name="Baker S.E."/>
            <person name="Benoit I."/>
            <person name="Brakhage A.A."/>
            <person name="Braus G.H."/>
            <person name="Fischer R."/>
            <person name="Frisvad J.C."/>
            <person name="Goldman G.H."/>
            <person name="Houbraken J."/>
            <person name="Oakley B."/>
            <person name="Pocsi I."/>
            <person name="Scazzocchio C."/>
            <person name="Seiboth B."/>
            <person name="vanKuyk P.A."/>
            <person name="Wortman J."/>
            <person name="Dyer P.S."/>
            <person name="Grigoriev I.V."/>
        </authorList>
    </citation>
    <scope>NUCLEOTIDE SEQUENCE [LARGE SCALE GENOMIC DNA]</scope>
    <source>
        <strain evidence="23">DTO 134E9</strain>
    </source>
</reference>
<sequence length="1081" mass="122038">MMLFARFLPSPGLHSGSQTESVEEKDGKDGKDGPASSKHVPWYLQDETSVTEPVLSRDQIPALPEDPPAILPVLLDYTFKDLGLDELKLFDLRGLETPPALGANVIMIIGTARSVKHLNVSADRLCRWLRSNYKLTPYADGLLGRNELKIKLRRKARRARIASQAGAMFDEKDDGITTGWICVNAGVVEESPIEEQVEDRGFEGFGRAAAGTRVVVQMFTEEKRADVNLDGLWEATLKRAEREKQKYSEVTSDAPPKEVRFPATVNSSSSDRDIRQIPRSSVSIPLEQRRGLHNVNLRSPESIHDTTQHSLGSGISMDSLFQYISGLSDEKALSELGSGPADRESTLFLRLFYDRPPEFSAEEEAEAQIRLMCLAISRQHQAYSKENLWKTFMDYHCSSYHFSDEMGFEVVSAMLAERPINLEGETPSNCLPDEDIELALRVLEHLSMRGTDVLNMKVFNLLYDVAGRMKGLALRRVSQVIEALNVPFDPEQARILMVSLFRNKDYDGFWKLWRKLPLSGSPRTAADYEQLFQLHADLGHEQRARDCILTWVPMMSREEPPIPLQGLLVQHIMYCLLLADPEIQQRAAKGNMNNLTRLWDQYSTITMEYLPSLQQEFDELKPSLFELLAEQQLSDLLPPSIRYLLAVATHRHPRYLLRVLNSYDEIYALVSFVVERYYLRTFGGSFTENFYSLKRERVLRTKNGEIPRAQLGAPGPVRDALKLRTSDVWKNLLVMVGIPYLKRKLDEGYDIHAAPQASLISSGGPRYNPSDDLPPNPTIRQRLEYYYKWFLRNVYPSVNAAYYFSVLAFNLAYLFDNTKYSSPFLWLIGTRIRRLGSADHRAIAAALEPKPSSGGARSRPGSGLLGMLSPQNLYPQLLTSLRYFLPASIFALKFLEWWHASDFSRQLARKATEVLDLPAPVVDGMSERKKQQAEQSKKEKDSSTKDLKPALKPRRRIQPPISAASYLPILTVSLPPVDVDTASACPICHNPLANPTACQTGYVFCYVCIFHWLNGEHQRQLDFMNGESAGAEWDEEHAEGEGETVTAGQSREGKWESGKGRCPVTGRRVLGGTEGLRRVLV</sequence>
<evidence type="ECO:0000256" key="12">
    <source>
        <dbReference type="ARBA" id="ARBA00022833"/>
    </source>
</evidence>
<dbReference type="GO" id="GO:0016562">
    <property type="term" value="P:protein import into peroxisome matrix, receptor recycling"/>
    <property type="evidence" value="ECO:0007669"/>
    <property type="project" value="UniProtKB-ARBA"/>
</dbReference>
<evidence type="ECO:0000256" key="17">
    <source>
        <dbReference type="ARBA" id="ARBA00023136"/>
    </source>
</evidence>
<dbReference type="AlphaFoldDB" id="A0A1L9RRR4"/>
<dbReference type="OrthoDB" id="107372at2759"/>
<evidence type="ECO:0000256" key="2">
    <source>
        <dbReference type="ARBA" id="ARBA00004443"/>
    </source>
</evidence>
<comment type="pathway">
    <text evidence="4">Protein modification; protein ubiquitination.</text>
</comment>
<dbReference type="GO" id="GO:0005778">
    <property type="term" value="C:peroxisomal membrane"/>
    <property type="evidence" value="ECO:0007669"/>
    <property type="project" value="UniProtKB-SubCell"/>
</dbReference>
<feature type="compositionally biased region" description="Basic and acidic residues" evidence="20">
    <location>
        <begin position="925"/>
        <end position="949"/>
    </location>
</feature>
<keyword evidence="16 19" id="KW-0496">Mitochondrion</keyword>
<keyword evidence="8" id="KW-0812">Transmembrane</keyword>
<dbReference type="SMART" id="SM00184">
    <property type="entry name" value="RING"/>
    <property type="match status" value="1"/>
</dbReference>
<evidence type="ECO:0000256" key="18">
    <source>
        <dbReference type="ARBA" id="ARBA00023140"/>
    </source>
</evidence>
<dbReference type="VEuPathDB" id="FungiDB:ASPWEDRAFT_50726"/>
<dbReference type="Gene3D" id="3.30.40.10">
    <property type="entry name" value="Zinc/RING finger domain, C3HC4 (zinc finger)"/>
    <property type="match status" value="1"/>
</dbReference>
<feature type="region of interest" description="Disordered" evidence="20">
    <location>
        <begin position="925"/>
        <end position="954"/>
    </location>
</feature>
<evidence type="ECO:0000313" key="22">
    <source>
        <dbReference type="EMBL" id="OJJ37599.1"/>
    </source>
</evidence>
<dbReference type="EMBL" id="KV878211">
    <property type="protein sequence ID" value="OJJ37599.1"/>
    <property type="molecule type" value="Genomic_DNA"/>
</dbReference>
<dbReference type="FunFam" id="3.30.460.10:FF:000044">
    <property type="entry name" value="ATPase synthesis protein 25, mitochondrial"/>
    <property type="match status" value="1"/>
</dbReference>
<keyword evidence="11 19" id="KW-0999">Mitochondrion inner membrane</keyword>
<evidence type="ECO:0000256" key="20">
    <source>
        <dbReference type="SAM" id="MobiDB-lite"/>
    </source>
</evidence>
<comment type="similarity">
    <text evidence="5">Belongs to the pex2/pex10/pex12 family.</text>
</comment>
<evidence type="ECO:0000256" key="10">
    <source>
        <dbReference type="ARBA" id="ARBA00022771"/>
    </source>
</evidence>
<evidence type="ECO:0000259" key="21">
    <source>
        <dbReference type="SMART" id="SM00184"/>
    </source>
</evidence>
<feature type="domain" description="RING-type" evidence="21">
    <location>
        <begin position="985"/>
        <end position="1065"/>
    </location>
</feature>
<protein>
    <recommendedName>
        <fullName evidence="19">ATPase synthesis protein 25</fullName>
    </recommendedName>
</protein>
<dbReference type="InterPro" id="IPR043519">
    <property type="entry name" value="NT_sf"/>
</dbReference>
<evidence type="ECO:0000256" key="6">
    <source>
        <dbReference type="ARBA" id="ARBA00010787"/>
    </source>
</evidence>
<keyword evidence="18" id="KW-0576">Peroxisome</keyword>
<dbReference type="InterPro" id="IPR006845">
    <property type="entry name" value="Pex_N"/>
</dbReference>
<evidence type="ECO:0000256" key="4">
    <source>
        <dbReference type="ARBA" id="ARBA00004906"/>
    </source>
</evidence>
<dbReference type="Gene3D" id="3.30.460.10">
    <property type="entry name" value="Beta Polymerase, domain 2"/>
    <property type="match status" value="1"/>
</dbReference>
<dbReference type="PANTHER" id="PTHR28087:SF1">
    <property type="entry name" value="ATPASE SYNTHESIS PROTEIN 25, MITOCHONDRIAL"/>
    <property type="match status" value="1"/>
</dbReference>
<evidence type="ECO:0000256" key="13">
    <source>
        <dbReference type="ARBA" id="ARBA00022927"/>
    </source>
</evidence>
<comment type="function">
    <text evidence="1">Probable mitochondrial mRNA stabilization factor.</text>
</comment>
<proteinExistence type="inferred from homology"/>
<evidence type="ECO:0000256" key="3">
    <source>
        <dbReference type="ARBA" id="ARBA00004585"/>
    </source>
</evidence>
<dbReference type="PANTHER" id="PTHR28087">
    <property type="entry name" value="ATPASE SYNTHESIS PROTEIN 25, MITOCHONDRIAL"/>
    <property type="match status" value="1"/>
</dbReference>
<evidence type="ECO:0000256" key="15">
    <source>
        <dbReference type="ARBA" id="ARBA00022989"/>
    </source>
</evidence>
<evidence type="ECO:0000256" key="11">
    <source>
        <dbReference type="ARBA" id="ARBA00022792"/>
    </source>
</evidence>
<dbReference type="STRING" id="1073089.A0A1L9RRR4"/>
<keyword evidence="9" id="KW-0479">Metal-binding</keyword>
<dbReference type="InterPro" id="IPR040152">
    <property type="entry name" value="Atp25"/>
</dbReference>
<evidence type="ECO:0000256" key="14">
    <source>
        <dbReference type="ARBA" id="ARBA00022946"/>
    </source>
</evidence>
<dbReference type="InterPro" id="IPR013083">
    <property type="entry name" value="Znf_RING/FYVE/PHD"/>
</dbReference>
<comment type="function">
    <text evidence="19">Mitochondrial mRNA stabilization factor.</text>
</comment>
<name>A0A1L9RRR4_ASPWE</name>
<keyword evidence="13" id="KW-0653">Protein transport</keyword>
<gene>
    <name evidence="22" type="ORF">ASPWEDRAFT_50726</name>
</gene>
<dbReference type="InterPro" id="IPR001841">
    <property type="entry name" value="Znf_RING"/>
</dbReference>
<keyword evidence="7" id="KW-0813">Transport</keyword>
<dbReference type="GO" id="GO:0016567">
    <property type="term" value="P:protein ubiquitination"/>
    <property type="evidence" value="ECO:0007669"/>
    <property type="project" value="UniProtKB-ARBA"/>
</dbReference>
<evidence type="ECO:0000256" key="7">
    <source>
        <dbReference type="ARBA" id="ARBA00022448"/>
    </source>
</evidence>
<dbReference type="Pfam" id="PF04757">
    <property type="entry name" value="Pex2_Pex12"/>
    <property type="match status" value="1"/>
</dbReference>
<dbReference type="SUPFAM" id="SSF57850">
    <property type="entry name" value="RING/U-box"/>
    <property type="match status" value="1"/>
</dbReference>
<evidence type="ECO:0000256" key="1">
    <source>
        <dbReference type="ARBA" id="ARBA00003470"/>
    </source>
</evidence>
<keyword evidence="23" id="KW-1185">Reference proteome</keyword>
<dbReference type="GO" id="GO:0005743">
    <property type="term" value="C:mitochondrial inner membrane"/>
    <property type="evidence" value="ECO:0007669"/>
    <property type="project" value="UniProtKB-SubCell"/>
</dbReference>
<evidence type="ECO:0000256" key="5">
    <source>
        <dbReference type="ARBA" id="ARBA00008704"/>
    </source>
</evidence>
<dbReference type="Proteomes" id="UP000184383">
    <property type="component" value="Unassembled WGS sequence"/>
</dbReference>
<keyword evidence="10" id="KW-0863">Zinc-finger</keyword>
<dbReference type="GO" id="GO:0048255">
    <property type="term" value="P:mRNA stabilization"/>
    <property type="evidence" value="ECO:0007669"/>
    <property type="project" value="TreeGrafter"/>
</dbReference>
<feature type="compositionally biased region" description="Basic and acidic residues" evidence="20">
    <location>
        <begin position="22"/>
        <end position="32"/>
    </location>
</feature>
<keyword evidence="17 19" id="KW-0472">Membrane</keyword>
<comment type="similarity">
    <text evidence="6 19">Belongs to the ATP25 family.</text>
</comment>
<dbReference type="GeneID" id="63753334"/>
<evidence type="ECO:0000256" key="16">
    <source>
        <dbReference type="ARBA" id="ARBA00023128"/>
    </source>
</evidence>
<evidence type="ECO:0000256" key="19">
    <source>
        <dbReference type="RuleBase" id="RU367062"/>
    </source>
</evidence>